<evidence type="ECO:0000313" key="2">
    <source>
        <dbReference type="EMBL" id="CAI0378739.1"/>
    </source>
</evidence>
<name>A0AAV0H1C4_9ROSI</name>
<keyword evidence="3" id="KW-1185">Reference proteome</keyword>
<gene>
    <name evidence="2" type="ORF">LITE_LOCUS1996</name>
</gene>
<evidence type="ECO:0000256" key="1">
    <source>
        <dbReference type="SAM" id="MobiDB-lite"/>
    </source>
</evidence>
<feature type="compositionally biased region" description="Basic and acidic residues" evidence="1">
    <location>
        <begin position="1"/>
        <end position="14"/>
    </location>
</feature>
<feature type="non-terminal residue" evidence="2">
    <location>
        <position position="151"/>
    </location>
</feature>
<reference evidence="2" key="1">
    <citation type="submission" date="2022-08" db="EMBL/GenBank/DDBJ databases">
        <authorList>
            <person name="Gutierrez-Valencia J."/>
        </authorList>
    </citation>
    <scope>NUCLEOTIDE SEQUENCE</scope>
</reference>
<organism evidence="2 3">
    <name type="scientific">Linum tenue</name>
    <dbReference type="NCBI Taxonomy" id="586396"/>
    <lineage>
        <taxon>Eukaryota</taxon>
        <taxon>Viridiplantae</taxon>
        <taxon>Streptophyta</taxon>
        <taxon>Embryophyta</taxon>
        <taxon>Tracheophyta</taxon>
        <taxon>Spermatophyta</taxon>
        <taxon>Magnoliopsida</taxon>
        <taxon>eudicotyledons</taxon>
        <taxon>Gunneridae</taxon>
        <taxon>Pentapetalae</taxon>
        <taxon>rosids</taxon>
        <taxon>fabids</taxon>
        <taxon>Malpighiales</taxon>
        <taxon>Linaceae</taxon>
        <taxon>Linum</taxon>
    </lineage>
</organism>
<protein>
    <submittedName>
        <fullName evidence="2">Uncharacterized protein</fullName>
    </submittedName>
</protein>
<evidence type="ECO:0000313" key="3">
    <source>
        <dbReference type="Proteomes" id="UP001154282"/>
    </source>
</evidence>
<sequence length="151" mass="16379">KETVGDPLSREQPREPISPTAELKKNDQKGEVEKPREPISPTSECVKTAKVENSGEAEGEIGDDRCSESPSVKVVKKSPRKQPKASQVEKFILLSDESVAANDGCSKAVKGRKGGALRSVSKLKPSLYVVSPFERANPRAKKAQPLYRAPP</sequence>
<accession>A0AAV0H1C4</accession>
<comment type="caution">
    <text evidence="2">The sequence shown here is derived from an EMBL/GenBank/DDBJ whole genome shotgun (WGS) entry which is preliminary data.</text>
</comment>
<feature type="compositionally biased region" description="Basic and acidic residues" evidence="1">
    <location>
        <begin position="22"/>
        <end position="37"/>
    </location>
</feature>
<feature type="region of interest" description="Disordered" evidence="1">
    <location>
        <begin position="1"/>
        <end position="84"/>
    </location>
</feature>
<feature type="compositionally biased region" description="Basic residues" evidence="1">
    <location>
        <begin position="74"/>
        <end position="83"/>
    </location>
</feature>
<proteinExistence type="predicted"/>
<dbReference type="Proteomes" id="UP001154282">
    <property type="component" value="Unassembled WGS sequence"/>
</dbReference>
<dbReference type="AlphaFoldDB" id="A0AAV0H1C4"/>
<feature type="non-terminal residue" evidence="2">
    <location>
        <position position="1"/>
    </location>
</feature>
<dbReference type="EMBL" id="CAMGYJ010000002">
    <property type="protein sequence ID" value="CAI0378739.1"/>
    <property type="molecule type" value="Genomic_DNA"/>
</dbReference>